<dbReference type="GO" id="GO:0005739">
    <property type="term" value="C:mitochondrion"/>
    <property type="evidence" value="ECO:0007669"/>
    <property type="project" value="TreeGrafter"/>
</dbReference>
<evidence type="ECO:0000256" key="4">
    <source>
        <dbReference type="ARBA" id="ARBA00043145"/>
    </source>
</evidence>
<evidence type="ECO:0000256" key="5">
    <source>
        <dbReference type="ARBA" id="ARBA00046455"/>
    </source>
</evidence>
<protein>
    <recommendedName>
        <fullName evidence="2">NADH dehydrogenase [ubiquinone] 1 alpha subcomplex subunit 9, mitochondrial</fullName>
    </recommendedName>
    <alternativeName>
        <fullName evidence="4">Complex I-39kD</fullName>
    </alternativeName>
    <alternativeName>
        <fullName evidence="3">NADH-ubiquinone oxidoreductase 39 kDa subunit</fullName>
    </alternativeName>
</protein>
<organism evidence="7 8">
    <name type="scientific">Diploptera punctata</name>
    <name type="common">Pacific beetle cockroach</name>
    <dbReference type="NCBI Taxonomy" id="6984"/>
    <lineage>
        <taxon>Eukaryota</taxon>
        <taxon>Metazoa</taxon>
        <taxon>Ecdysozoa</taxon>
        <taxon>Arthropoda</taxon>
        <taxon>Hexapoda</taxon>
        <taxon>Insecta</taxon>
        <taxon>Pterygota</taxon>
        <taxon>Neoptera</taxon>
        <taxon>Polyneoptera</taxon>
        <taxon>Dictyoptera</taxon>
        <taxon>Blattodea</taxon>
        <taxon>Blaberoidea</taxon>
        <taxon>Blaberidae</taxon>
        <taxon>Diplopterinae</taxon>
        <taxon>Diploptera</taxon>
    </lineage>
</organism>
<dbReference type="SUPFAM" id="SSF51735">
    <property type="entry name" value="NAD(P)-binding Rossmann-fold domains"/>
    <property type="match status" value="1"/>
</dbReference>
<dbReference type="GO" id="GO:0044877">
    <property type="term" value="F:protein-containing complex binding"/>
    <property type="evidence" value="ECO:0007669"/>
    <property type="project" value="TreeGrafter"/>
</dbReference>
<sequence length="401" mass="45130">MAALALQIGLQAAKHQSGPAVGIACLHASYATDVKQIKNPKLSSLKRGTGGRSSFNGIVATVFGATGFLGRYVCNRLGKIGTQLILPYRGDHYDALRLKLVGDLGQVLFVPYHLQDEDSIRKAIKYSNVVINLVGRDWETKNFKFEDVNVEGARRIARLAKEAGVEKFVHVSALNPSDGAEPLIIKNGSGFLKSKYYGELAVRQEFPEAIVFRPSVIYGQEDRFLRTYTKFVRHQMRALPLWHKGEKSIKQPVYVSDVAAAIVNAIKDPDAVGKTYQAVGPRRYKLGDLVDWFFAVMRKDSKWGYFRYDMRYDPTFYMKVKITEMLSPNYPIGVLYFEGLELQHTTDTVLPGIPTLEDLGVTLTKMEDQVPWELKPWRAGAYYDEELGEFEKPPPPREAIA</sequence>
<comment type="subunit">
    <text evidence="5">Complex I is composed of 45 different subunits. This a component of the hydrophobic protein fraction. Interacts with BLOC1S1. Interacts with SLC2A4. Interacts with CLOCK. Interacts with RAB5IF.</text>
</comment>
<evidence type="ECO:0000256" key="3">
    <source>
        <dbReference type="ARBA" id="ARBA00042000"/>
    </source>
</evidence>
<comment type="caution">
    <text evidence="7">The sequence shown here is derived from an EMBL/GenBank/DDBJ whole genome shotgun (WGS) entry which is preliminary data.</text>
</comment>
<evidence type="ECO:0000256" key="2">
    <source>
        <dbReference type="ARBA" id="ARBA00040720"/>
    </source>
</evidence>
<gene>
    <name evidence="7" type="ORF">L9F63_002979</name>
</gene>
<evidence type="ECO:0000259" key="6">
    <source>
        <dbReference type="Pfam" id="PF01370"/>
    </source>
</evidence>
<dbReference type="InterPro" id="IPR001509">
    <property type="entry name" value="Epimerase_deHydtase"/>
</dbReference>
<dbReference type="PANTHER" id="PTHR12126">
    <property type="entry name" value="NADH-UBIQUINONE OXIDOREDUCTASE 39 KDA SUBUNIT-RELATED"/>
    <property type="match status" value="1"/>
</dbReference>
<dbReference type="AlphaFoldDB" id="A0AAD7ZRA5"/>
<dbReference type="PANTHER" id="PTHR12126:SF11">
    <property type="entry name" value="NADH DEHYDROGENASE [UBIQUINONE] 1 ALPHA SUBCOMPLEX SUBUNIT 9, MITOCHONDRIAL"/>
    <property type="match status" value="1"/>
</dbReference>
<keyword evidence="8" id="KW-1185">Reference proteome</keyword>
<dbReference type="EMBL" id="JASPKZ010007290">
    <property type="protein sequence ID" value="KAJ9585216.1"/>
    <property type="molecule type" value="Genomic_DNA"/>
</dbReference>
<reference evidence="7" key="1">
    <citation type="journal article" date="2023" name="IScience">
        <title>Live-bearing cockroach genome reveals convergent evolutionary mechanisms linked to viviparity in insects and beyond.</title>
        <authorList>
            <person name="Fouks B."/>
            <person name="Harrison M.C."/>
            <person name="Mikhailova A.A."/>
            <person name="Marchal E."/>
            <person name="English S."/>
            <person name="Carruthers M."/>
            <person name="Jennings E.C."/>
            <person name="Chiamaka E.L."/>
            <person name="Frigard R.A."/>
            <person name="Pippel M."/>
            <person name="Attardo G.M."/>
            <person name="Benoit J.B."/>
            <person name="Bornberg-Bauer E."/>
            <person name="Tobe S.S."/>
        </authorList>
    </citation>
    <scope>NUCLEOTIDE SEQUENCE</scope>
    <source>
        <strain evidence="7">Stay&amp;Tobe</strain>
    </source>
</reference>
<reference evidence="7" key="2">
    <citation type="submission" date="2023-05" db="EMBL/GenBank/DDBJ databases">
        <authorList>
            <person name="Fouks B."/>
        </authorList>
    </citation>
    <scope>NUCLEOTIDE SEQUENCE</scope>
    <source>
        <strain evidence="7">Stay&amp;Tobe</strain>
        <tissue evidence="7">Testes</tissue>
    </source>
</reference>
<dbReference type="InterPro" id="IPR036291">
    <property type="entry name" value="NAD(P)-bd_dom_sf"/>
</dbReference>
<feature type="domain" description="NAD-dependent epimerase/dehydratase" evidence="6">
    <location>
        <begin position="61"/>
        <end position="276"/>
    </location>
</feature>
<evidence type="ECO:0000313" key="8">
    <source>
        <dbReference type="Proteomes" id="UP001233999"/>
    </source>
</evidence>
<evidence type="ECO:0000313" key="7">
    <source>
        <dbReference type="EMBL" id="KAJ9585216.1"/>
    </source>
</evidence>
<accession>A0AAD7ZRA5</accession>
<comment type="similarity">
    <text evidence="1">Belongs to the complex I NDUFA9 subunit family.</text>
</comment>
<dbReference type="Pfam" id="PF01370">
    <property type="entry name" value="Epimerase"/>
    <property type="match status" value="1"/>
</dbReference>
<dbReference type="Gene3D" id="3.40.50.720">
    <property type="entry name" value="NAD(P)-binding Rossmann-like Domain"/>
    <property type="match status" value="1"/>
</dbReference>
<name>A0AAD7ZRA5_DIPPU</name>
<dbReference type="Proteomes" id="UP001233999">
    <property type="component" value="Unassembled WGS sequence"/>
</dbReference>
<dbReference type="CDD" id="cd05271">
    <property type="entry name" value="NDUFA9_like_SDR_a"/>
    <property type="match status" value="1"/>
</dbReference>
<evidence type="ECO:0000256" key="1">
    <source>
        <dbReference type="ARBA" id="ARBA00038501"/>
    </source>
</evidence>
<proteinExistence type="inferred from homology"/>
<dbReference type="InterPro" id="IPR051207">
    <property type="entry name" value="ComplexI_NDUFA9_subunit"/>
</dbReference>